<organism evidence="1 2">
    <name type="scientific">Onishia taeanensis</name>
    <dbReference type="NCBI Taxonomy" id="284577"/>
    <lineage>
        <taxon>Bacteria</taxon>
        <taxon>Pseudomonadati</taxon>
        <taxon>Pseudomonadota</taxon>
        <taxon>Gammaproteobacteria</taxon>
        <taxon>Oceanospirillales</taxon>
        <taxon>Halomonadaceae</taxon>
        <taxon>Onishia</taxon>
    </lineage>
</organism>
<dbReference type="Pfam" id="PF13489">
    <property type="entry name" value="Methyltransf_23"/>
    <property type="match status" value="1"/>
</dbReference>
<evidence type="ECO:0000313" key="1">
    <source>
        <dbReference type="EMBL" id="RAR62934.1"/>
    </source>
</evidence>
<comment type="caution">
    <text evidence="1">The sequence shown here is derived from an EMBL/GenBank/DDBJ whole genome shotgun (WGS) entry which is preliminary data.</text>
</comment>
<dbReference type="Proteomes" id="UP000249700">
    <property type="component" value="Unassembled WGS sequence"/>
</dbReference>
<protein>
    <submittedName>
        <fullName evidence="1">Methyltransferase family protein</fullName>
    </submittedName>
</protein>
<dbReference type="RefSeq" id="WP_112054129.1">
    <property type="nucleotide sequence ID" value="NZ_QLSX01000003.1"/>
</dbReference>
<evidence type="ECO:0000313" key="2">
    <source>
        <dbReference type="Proteomes" id="UP000249700"/>
    </source>
</evidence>
<dbReference type="GO" id="GO:0032259">
    <property type="term" value="P:methylation"/>
    <property type="evidence" value="ECO:0007669"/>
    <property type="project" value="UniProtKB-KW"/>
</dbReference>
<proteinExistence type="predicted"/>
<gene>
    <name evidence="1" type="ORF">BCL93_103167</name>
</gene>
<reference evidence="1 2" key="1">
    <citation type="submission" date="2018-06" db="EMBL/GenBank/DDBJ databases">
        <title>Comparative analysis of microorganisms from saline springs in Andes Mountain Range, Colombia.</title>
        <authorList>
            <person name="Rubin E."/>
        </authorList>
    </citation>
    <scope>NUCLEOTIDE SEQUENCE [LARGE SCALE GENOMIC DNA]</scope>
    <source>
        <strain evidence="1 2">USBA-857</strain>
    </source>
</reference>
<dbReference type="AlphaFoldDB" id="A0A328XUI1"/>
<dbReference type="SUPFAM" id="SSF53335">
    <property type="entry name" value="S-adenosyl-L-methionine-dependent methyltransferases"/>
    <property type="match status" value="1"/>
</dbReference>
<dbReference type="OrthoDB" id="9791944at2"/>
<accession>A0A328XUI1</accession>
<name>A0A328XUI1_9GAMM</name>
<dbReference type="GO" id="GO:0008168">
    <property type="term" value="F:methyltransferase activity"/>
    <property type="evidence" value="ECO:0007669"/>
    <property type="project" value="UniProtKB-KW"/>
</dbReference>
<sequence length="219" mass="24352">MTQPLSCPLCDAPDAVAYHRDARRDYLQCQVCTLVFVPPHQHLDADAERAVYDQHQNSPQDAGYRRFLSRLQAPLLARLTPGAEGLDVGSGPGPTLSVMFEEAGHPMAIFDPYYAPDPAPLSRSFDFITATEVVEHMAAPGDELIRLAGLLRPGGWLGLMTKRVTSHEAFAGWHYILDPTHVCFFSEASFSWLAERLAMDVTFPDHDVVLLRRSSKTLF</sequence>
<dbReference type="Gene3D" id="3.40.50.150">
    <property type="entry name" value="Vaccinia Virus protein VP39"/>
    <property type="match status" value="1"/>
</dbReference>
<keyword evidence="1" id="KW-0808">Transferase</keyword>
<dbReference type="EMBL" id="QLSX01000003">
    <property type="protein sequence ID" value="RAR62934.1"/>
    <property type="molecule type" value="Genomic_DNA"/>
</dbReference>
<dbReference type="InterPro" id="IPR029063">
    <property type="entry name" value="SAM-dependent_MTases_sf"/>
</dbReference>
<keyword evidence="1" id="KW-0489">Methyltransferase</keyword>